<gene>
    <name evidence="1" type="ORF">ACFSW8_13190</name>
</gene>
<name>A0ABW4ZEC1_9BACT</name>
<protein>
    <submittedName>
        <fullName evidence="1">Uncharacterized protein</fullName>
    </submittedName>
</protein>
<evidence type="ECO:0000313" key="1">
    <source>
        <dbReference type="EMBL" id="MFD2159856.1"/>
    </source>
</evidence>
<dbReference type="EMBL" id="JBHUJB010000054">
    <property type="protein sequence ID" value="MFD2159856.1"/>
    <property type="molecule type" value="Genomic_DNA"/>
</dbReference>
<proteinExistence type="predicted"/>
<accession>A0ABW4ZEC1</accession>
<dbReference type="RefSeq" id="WP_377091007.1">
    <property type="nucleotide sequence ID" value="NZ_JBHSJL010000014.1"/>
</dbReference>
<keyword evidence="2" id="KW-1185">Reference proteome</keyword>
<organism evidence="1 2">
    <name type="scientific">Rubritalea tangerina</name>
    <dbReference type="NCBI Taxonomy" id="430798"/>
    <lineage>
        <taxon>Bacteria</taxon>
        <taxon>Pseudomonadati</taxon>
        <taxon>Verrucomicrobiota</taxon>
        <taxon>Verrucomicrobiia</taxon>
        <taxon>Verrucomicrobiales</taxon>
        <taxon>Rubritaleaceae</taxon>
        <taxon>Rubritalea</taxon>
    </lineage>
</organism>
<evidence type="ECO:0000313" key="2">
    <source>
        <dbReference type="Proteomes" id="UP001597389"/>
    </source>
</evidence>
<sequence length="82" mass="9075">MRQGFITVAAVFLGMGSILHAQGREGRSRTLEPIGVSQLRIGEEGVVWHATWEEALKESKRSNRPLFFMAAACQVRDVSGVF</sequence>
<comment type="caution">
    <text evidence="1">The sequence shown here is derived from an EMBL/GenBank/DDBJ whole genome shotgun (WGS) entry which is preliminary data.</text>
</comment>
<reference evidence="2" key="1">
    <citation type="journal article" date="2019" name="Int. J. Syst. Evol. Microbiol.">
        <title>The Global Catalogue of Microorganisms (GCM) 10K type strain sequencing project: providing services to taxonomists for standard genome sequencing and annotation.</title>
        <authorList>
            <consortium name="The Broad Institute Genomics Platform"/>
            <consortium name="The Broad Institute Genome Sequencing Center for Infectious Disease"/>
            <person name="Wu L."/>
            <person name="Ma J."/>
        </authorList>
    </citation>
    <scope>NUCLEOTIDE SEQUENCE [LARGE SCALE GENOMIC DNA]</scope>
    <source>
        <strain evidence="2">CCUG 57942</strain>
    </source>
</reference>
<dbReference type="Proteomes" id="UP001597389">
    <property type="component" value="Unassembled WGS sequence"/>
</dbReference>